<accession>A0AAV4QFJ4</accession>
<name>A0AAV4QFJ4_CAEEX</name>
<keyword evidence="2" id="KW-1185">Reference proteome</keyword>
<sequence>MQIELLQLEEERKIKLQETKLRVDELVKKKKNDAIETAINSPKNVCYSLDVNGNIRWEGYPPADLEEEINRRISQSMEK</sequence>
<protein>
    <submittedName>
        <fullName evidence="1">Uncharacterized protein</fullName>
    </submittedName>
</protein>
<dbReference type="EMBL" id="BPLR01006299">
    <property type="protein sequence ID" value="GIY08843.1"/>
    <property type="molecule type" value="Genomic_DNA"/>
</dbReference>
<gene>
    <name evidence="1" type="ORF">CEXT_98341</name>
</gene>
<dbReference type="Proteomes" id="UP001054945">
    <property type="component" value="Unassembled WGS sequence"/>
</dbReference>
<reference evidence="1 2" key="1">
    <citation type="submission" date="2021-06" db="EMBL/GenBank/DDBJ databases">
        <title>Caerostris extrusa draft genome.</title>
        <authorList>
            <person name="Kono N."/>
            <person name="Arakawa K."/>
        </authorList>
    </citation>
    <scope>NUCLEOTIDE SEQUENCE [LARGE SCALE GENOMIC DNA]</scope>
</reference>
<evidence type="ECO:0000313" key="2">
    <source>
        <dbReference type="Proteomes" id="UP001054945"/>
    </source>
</evidence>
<proteinExistence type="predicted"/>
<evidence type="ECO:0000313" key="1">
    <source>
        <dbReference type="EMBL" id="GIY08843.1"/>
    </source>
</evidence>
<dbReference type="AlphaFoldDB" id="A0AAV4QFJ4"/>
<comment type="caution">
    <text evidence="1">The sequence shown here is derived from an EMBL/GenBank/DDBJ whole genome shotgun (WGS) entry which is preliminary data.</text>
</comment>
<organism evidence="1 2">
    <name type="scientific">Caerostris extrusa</name>
    <name type="common">Bark spider</name>
    <name type="synonym">Caerostris bankana</name>
    <dbReference type="NCBI Taxonomy" id="172846"/>
    <lineage>
        <taxon>Eukaryota</taxon>
        <taxon>Metazoa</taxon>
        <taxon>Ecdysozoa</taxon>
        <taxon>Arthropoda</taxon>
        <taxon>Chelicerata</taxon>
        <taxon>Arachnida</taxon>
        <taxon>Araneae</taxon>
        <taxon>Araneomorphae</taxon>
        <taxon>Entelegynae</taxon>
        <taxon>Araneoidea</taxon>
        <taxon>Araneidae</taxon>
        <taxon>Caerostris</taxon>
    </lineage>
</organism>